<dbReference type="Proteomes" id="UP000298594">
    <property type="component" value="Chromosome"/>
</dbReference>
<keyword evidence="5 6" id="KW-0472">Membrane</keyword>
<evidence type="ECO:0000256" key="6">
    <source>
        <dbReference type="SAM" id="Phobius"/>
    </source>
</evidence>
<evidence type="ECO:0000313" key="8">
    <source>
        <dbReference type="Proteomes" id="UP000298594"/>
    </source>
</evidence>
<feature type="transmembrane region" description="Helical" evidence="6">
    <location>
        <begin position="266"/>
        <end position="283"/>
    </location>
</feature>
<dbReference type="EMBL" id="CP034879">
    <property type="protein sequence ID" value="QCI20319.1"/>
    <property type="molecule type" value="Genomic_DNA"/>
</dbReference>
<comment type="similarity">
    <text evidence="2">Belongs to the TerC family.</text>
</comment>
<feature type="transmembrane region" description="Helical" evidence="6">
    <location>
        <begin position="77"/>
        <end position="103"/>
    </location>
</feature>
<evidence type="ECO:0000256" key="3">
    <source>
        <dbReference type="ARBA" id="ARBA00022692"/>
    </source>
</evidence>
<dbReference type="Pfam" id="PF03741">
    <property type="entry name" value="TerC"/>
    <property type="match status" value="1"/>
</dbReference>
<sequence length="317" mass="38149">MIYMHSMKLLWSIFFFLIVIIFIIDHYIYKKNKIQEKFLKKSFFYCFYWFFLSLFFVIIFWFITYKNQGPAIANENIIIFFTGYLLEILLSIDNVFVWFLIFKSLKIPKIFQRKVLLYGIWSAVILRASIIFYGQILFSKYHWILYFFGVFFLLTSLKMIFFNTKNSTKEKNIRMFWISNVFRVSHCIDNKKFFFISDKKLFITPLLLSLIMIELSDIIFSIDSIPAVFFITDNFFIILTSNIFAVLGLRSIYFLISVIIEKYPEIEYGLSGVLIFIAFKILLEKFFVISTFLTLLIILIILIIPCMIKRILYFRRQ</sequence>
<reference evidence="7 8" key="1">
    <citation type="submission" date="2018-12" db="EMBL/GenBank/DDBJ databases">
        <authorList>
            <person name="Chong R.A."/>
        </authorList>
    </citation>
    <scope>NUCLEOTIDE SEQUENCE [LARGE SCALE GENOMIC DNA]</scope>
    <source>
        <strain evidence="7 8">Bca</strain>
    </source>
</reference>
<dbReference type="AlphaFoldDB" id="A0A4D6XX48"/>
<feature type="transmembrane region" description="Helical" evidence="6">
    <location>
        <begin position="6"/>
        <end position="24"/>
    </location>
</feature>
<evidence type="ECO:0000256" key="2">
    <source>
        <dbReference type="ARBA" id="ARBA00007511"/>
    </source>
</evidence>
<feature type="transmembrane region" description="Helical" evidence="6">
    <location>
        <begin position="234"/>
        <end position="259"/>
    </location>
</feature>
<dbReference type="GO" id="GO:0016020">
    <property type="term" value="C:membrane"/>
    <property type="evidence" value="ECO:0007669"/>
    <property type="project" value="UniProtKB-SubCell"/>
</dbReference>
<reference evidence="7 8" key="2">
    <citation type="submission" date="2019-05" db="EMBL/GenBank/DDBJ databases">
        <title>Genome evolution of the obligate endosymbiont Buchnera aphidicola.</title>
        <authorList>
            <person name="Moran N.A."/>
        </authorList>
    </citation>
    <scope>NUCLEOTIDE SEQUENCE [LARGE SCALE GENOMIC DNA]</scope>
    <source>
        <strain evidence="7 8">Bca</strain>
    </source>
</reference>
<feature type="transmembrane region" description="Helical" evidence="6">
    <location>
        <begin position="115"/>
        <end position="137"/>
    </location>
</feature>
<dbReference type="InterPro" id="IPR022369">
    <property type="entry name" value="Integral_membrane_TerC_rswitch"/>
</dbReference>
<evidence type="ECO:0000256" key="5">
    <source>
        <dbReference type="ARBA" id="ARBA00023136"/>
    </source>
</evidence>
<feature type="transmembrane region" description="Helical" evidence="6">
    <location>
        <begin position="289"/>
        <end position="308"/>
    </location>
</feature>
<accession>A0A4D6XX48</accession>
<name>A0A4D6XX48_9GAMM</name>
<dbReference type="OrthoDB" id="9783692at2"/>
<comment type="subcellular location">
    <subcellularLocation>
        <location evidence="1">Membrane</location>
        <topology evidence="1">Multi-pass membrane protein</topology>
    </subcellularLocation>
</comment>
<organism evidence="7 8">
    <name type="scientific">Buchnera aphidicola</name>
    <name type="common">Brachycaudus cardui</name>
    <dbReference type="NCBI Taxonomy" id="557993"/>
    <lineage>
        <taxon>Bacteria</taxon>
        <taxon>Pseudomonadati</taxon>
        <taxon>Pseudomonadota</taxon>
        <taxon>Gammaproteobacteria</taxon>
        <taxon>Enterobacterales</taxon>
        <taxon>Erwiniaceae</taxon>
        <taxon>Buchnera</taxon>
    </lineage>
</organism>
<feature type="transmembrane region" description="Helical" evidence="6">
    <location>
        <begin position="201"/>
        <end position="222"/>
    </location>
</feature>
<feature type="transmembrane region" description="Helical" evidence="6">
    <location>
        <begin position="45"/>
        <end position="65"/>
    </location>
</feature>
<evidence type="ECO:0000313" key="7">
    <source>
        <dbReference type="EMBL" id="QCI20319.1"/>
    </source>
</evidence>
<dbReference type="PANTHER" id="PTHR30238">
    <property type="entry name" value="MEMBRANE BOUND PREDICTED REDOX MODULATOR"/>
    <property type="match status" value="1"/>
</dbReference>
<evidence type="ECO:0000256" key="1">
    <source>
        <dbReference type="ARBA" id="ARBA00004141"/>
    </source>
</evidence>
<proteinExistence type="inferred from homology"/>
<protein>
    <submittedName>
        <fullName evidence="7">TerC/Alx family metal homeostasis membrane protein</fullName>
    </submittedName>
</protein>
<keyword evidence="4 6" id="KW-1133">Transmembrane helix</keyword>
<dbReference type="NCBIfam" id="TIGR03718">
    <property type="entry name" value="R_switched_Alx"/>
    <property type="match status" value="1"/>
</dbReference>
<keyword evidence="3 6" id="KW-0812">Transmembrane</keyword>
<feature type="transmembrane region" description="Helical" evidence="6">
    <location>
        <begin position="143"/>
        <end position="161"/>
    </location>
</feature>
<dbReference type="PANTHER" id="PTHR30238:SF0">
    <property type="entry name" value="THYLAKOID MEMBRANE PROTEIN TERC, CHLOROPLASTIC"/>
    <property type="match status" value="1"/>
</dbReference>
<evidence type="ECO:0000256" key="4">
    <source>
        <dbReference type="ARBA" id="ARBA00022989"/>
    </source>
</evidence>
<gene>
    <name evidence="7" type="ORF">D9V67_00850</name>
</gene>
<dbReference type="InterPro" id="IPR005496">
    <property type="entry name" value="Integral_membrane_TerC"/>
</dbReference>